<gene>
    <name evidence="3" type="primary">ureD</name>
    <name evidence="4" type="ORF">BM613_02015</name>
</gene>
<comment type="subcellular location">
    <subcellularLocation>
        <location evidence="3">Cytoplasm</location>
    </subcellularLocation>
</comment>
<dbReference type="Pfam" id="PF01774">
    <property type="entry name" value="UreD"/>
    <property type="match status" value="1"/>
</dbReference>
<keyword evidence="3" id="KW-0996">Nickel insertion</keyword>
<proteinExistence type="inferred from homology"/>
<comment type="function">
    <text evidence="3">Required for maturation of urease via the functional incorporation of the urease nickel metallocenter.</text>
</comment>
<dbReference type="GO" id="GO:0016151">
    <property type="term" value="F:nickel cation binding"/>
    <property type="evidence" value="ECO:0007669"/>
    <property type="project" value="UniProtKB-UniRule"/>
</dbReference>
<reference evidence="4 5" key="1">
    <citation type="submission" date="2016-11" db="EMBL/GenBank/DDBJ databases">
        <title>Comparative genomics of Acidibacillus ferroxidans species.</title>
        <authorList>
            <person name="Oliveira G."/>
            <person name="Nunes G."/>
            <person name="Oliveira R."/>
            <person name="Araujo F."/>
            <person name="Salim A."/>
            <person name="Scholte L."/>
            <person name="Morais D."/>
            <person name="Nancucheo I."/>
            <person name="Johnson D.B."/>
            <person name="Grail B."/>
            <person name="Bittencourt J."/>
            <person name="Valadares R."/>
        </authorList>
    </citation>
    <scope>NUCLEOTIDE SEQUENCE [LARGE SCALE GENOMIC DNA]</scope>
    <source>
        <strain evidence="4 5">Y002</strain>
    </source>
</reference>
<keyword evidence="5" id="KW-1185">Reference proteome</keyword>
<name>A0A2U3DC70_SULT2</name>
<dbReference type="PANTHER" id="PTHR33643">
    <property type="entry name" value="UREASE ACCESSORY PROTEIN D"/>
    <property type="match status" value="1"/>
</dbReference>
<accession>A0A2U3DC70</accession>
<dbReference type="GO" id="GO:0005737">
    <property type="term" value="C:cytoplasm"/>
    <property type="evidence" value="ECO:0007669"/>
    <property type="project" value="UniProtKB-SubCell"/>
</dbReference>
<dbReference type="InterPro" id="IPR002669">
    <property type="entry name" value="UreD"/>
</dbReference>
<comment type="caution">
    <text evidence="4">The sequence shown here is derived from an EMBL/GenBank/DDBJ whole genome shotgun (WGS) entry which is preliminary data.</text>
</comment>
<dbReference type="PANTHER" id="PTHR33643:SF1">
    <property type="entry name" value="UREASE ACCESSORY PROTEIN D"/>
    <property type="match status" value="1"/>
</dbReference>
<evidence type="ECO:0000256" key="1">
    <source>
        <dbReference type="ARBA" id="ARBA00007177"/>
    </source>
</evidence>
<evidence type="ECO:0000313" key="4">
    <source>
        <dbReference type="EMBL" id="PWI58883.1"/>
    </source>
</evidence>
<dbReference type="EMBL" id="MPDK01000002">
    <property type="protein sequence ID" value="PWI58883.1"/>
    <property type="molecule type" value="Genomic_DNA"/>
</dbReference>
<comment type="similarity">
    <text evidence="1 3">Belongs to the UreD family.</text>
</comment>
<evidence type="ECO:0000256" key="3">
    <source>
        <dbReference type="HAMAP-Rule" id="MF_01384"/>
    </source>
</evidence>
<evidence type="ECO:0000313" key="5">
    <source>
        <dbReference type="Proteomes" id="UP000245380"/>
    </source>
</evidence>
<dbReference type="RefSeq" id="WP_109429479.1">
    <property type="nucleotide sequence ID" value="NZ_MPDK01000002.1"/>
</dbReference>
<organism evidence="4 5">
    <name type="scientific">Sulfoacidibacillus thermotolerans</name>
    <name type="common">Acidibacillus sulfuroxidans</name>
    <dbReference type="NCBI Taxonomy" id="1765684"/>
    <lineage>
        <taxon>Bacteria</taxon>
        <taxon>Bacillati</taxon>
        <taxon>Bacillota</taxon>
        <taxon>Bacilli</taxon>
        <taxon>Bacillales</taxon>
        <taxon>Alicyclobacillaceae</taxon>
        <taxon>Sulfoacidibacillus</taxon>
    </lineage>
</organism>
<keyword evidence="2 3" id="KW-0143">Chaperone</keyword>
<dbReference type="Proteomes" id="UP000245380">
    <property type="component" value="Unassembled WGS sequence"/>
</dbReference>
<comment type="subunit">
    <text evidence="3">UreD, UreF and UreG form a complex that acts as a GTP-hydrolysis-dependent molecular chaperone, activating the urease apoprotein by helping to assemble the nickel containing metallocenter of UreC. The UreE protein probably delivers the nickel.</text>
</comment>
<dbReference type="OrthoDB" id="5328682at2"/>
<protein>
    <recommendedName>
        <fullName evidence="3">Urease accessory protein UreD</fullName>
    </recommendedName>
</protein>
<sequence>MNGRWEGAVVNREGRTRLIVSKQQAPLKVAKPFERADGGLILYLMDASPGLFGGDTQRIVCSVKSGAKLYLTNQASAKLHPSPSLQPSRQMQSFYVAQDAVFEYMPEPVVPFAGSLFEGETQVYMTSGATAMVGEILTPGRVGKGEVFCFERYESRFIVYWEQQCVVWDAILLEPRRESLFVSSSFGSFTHVGTFYALSERVANTHVATLQALLNQFSEDDVYGGCSALSKNGLVVRILGRSAWRVAQVMHACHTRMRQLLLGADELLIRK</sequence>
<keyword evidence="3" id="KW-0963">Cytoplasm</keyword>
<evidence type="ECO:0000256" key="2">
    <source>
        <dbReference type="ARBA" id="ARBA00023186"/>
    </source>
</evidence>
<dbReference type="AlphaFoldDB" id="A0A2U3DC70"/>
<dbReference type="HAMAP" id="MF_01384">
    <property type="entry name" value="UreD"/>
    <property type="match status" value="1"/>
</dbReference>